<gene>
    <name evidence="3" type="ORF">HJC23_006109</name>
</gene>
<evidence type="ECO:0000313" key="3">
    <source>
        <dbReference type="EMBL" id="KAL3800647.1"/>
    </source>
</evidence>
<dbReference type="InterPro" id="IPR051044">
    <property type="entry name" value="MAG_DAG_Lipase"/>
</dbReference>
<feature type="signal peptide" evidence="1">
    <location>
        <begin position="1"/>
        <end position="23"/>
    </location>
</feature>
<accession>A0ABD3QKK5</accession>
<organism evidence="3 4">
    <name type="scientific">Cyclotella cryptica</name>
    <dbReference type="NCBI Taxonomy" id="29204"/>
    <lineage>
        <taxon>Eukaryota</taxon>
        <taxon>Sar</taxon>
        <taxon>Stramenopiles</taxon>
        <taxon>Ochrophyta</taxon>
        <taxon>Bacillariophyta</taxon>
        <taxon>Coscinodiscophyceae</taxon>
        <taxon>Thalassiosirophycidae</taxon>
        <taxon>Stephanodiscales</taxon>
        <taxon>Stephanodiscaceae</taxon>
        <taxon>Cyclotella</taxon>
    </lineage>
</organism>
<dbReference type="Pfam" id="PF12146">
    <property type="entry name" value="Hydrolase_4"/>
    <property type="match status" value="1"/>
</dbReference>
<feature type="domain" description="Serine aminopeptidase S33" evidence="2">
    <location>
        <begin position="72"/>
        <end position="327"/>
    </location>
</feature>
<name>A0ABD3QKK5_9STRA</name>
<dbReference type="SUPFAM" id="SSF53474">
    <property type="entry name" value="alpha/beta-Hydrolases"/>
    <property type="match status" value="1"/>
</dbReference>
<evidence type="ECO:0000313" key="4">
    <source>
        <dbReference type="Proteomes" id="UP001516023"/>
    </source>
</evidence>
<comment type="caution">
    <text evidence="3">The sequence shown here is derived from an EMBL/GenBank/DDBJ whole genome shotgun (WGS) entry which is preliminary data.</text>
</comment>
<dbReference type="AlphaFoldDB" id="A0ABD3QKK5"/>
<sequence length="346" mass="37807">MKHLGKMFHRLFLIAIMIASGLATNGTASVPDNCTPSEGSSCQAYTVLGRPEEFTTSSTGVKLAVRRWIPEEIKSVVVFHHGAAGWHTGCSEIMGNALRNAGIAVIAYDTVGSGYSDALQGGMRNYFDSIDTLTADFTKILRDVRSEYPEKKVFALGESFGCMVLLTQILQEQENGKEDGSLADGYIFSGPVVKVLPEMLPPKPVIKVLNFVSRFFPLLKMPGTDFFSTFDLAFGDKGWAQAGRNDPMIQEAATIPPRLGMAASILTNMDKMYDSLGDIRVPFKIFLGENESRVDVSAVKHLARVAKSTDKEIEIVEGGFHQLFQDRANVTAFVCDCIAAWISARS</sequence>
<keyword evidence="4" id="KW-1185">Reference proteome</keyword>
<reference evidence="3 4" key="1">
    <citation type="journal article" date="2020" name="G3 (Bethesda)">
        <title>Improved Reference Genome for Cyclotella cryptica CCMP332, a Model for Cell Wall Morphogenesis, Salinity Adaptation, and Lipid Production in Diatoms (Bacillariophyta).</title>
        <authorList>
            <person name="Roberts W.R."/>
            <person name="Downey K.M."/>
            <person name="Ruck E.C."/>
            <person name="Traller J.C."/>
            <person name="Alverson A.J."/>
        </authorList>
    </citation>
    <scope>NUCLEOTIDE SEQUENCE [LARGE SCALE GENOMIC DNA]</scope>
    <source>
        <strain evidence="3 4">CCMP332</strain>
    </source>
</reference>
<dbReference type="Gene3D" id="3.40.50.1820">
    <property type="entry name" value="alpha/beta hydrolase"/>
    <property type="match status" value="1"/>
</dbReference>
<dbReference type="InterPro" id="IPR029058">
    <property type="entry name" value="AB_hydrolase_fold"/>
</dbReference>
<feature type="chain" id="PRO_5044756831" description="Serine aminopeptidase S33 domain-containing protein" evidence="1">
    <location>
        <begin position="24"/>
        <end position="346"/>
    </location>
</feature>
<evidence type="ECO:0000256" key="1">
    <source>
        <dbReference type="SAM" id="SignalP"/>
    </source>
</evidence>
<proteinExistence type="predicted"/>
<dbReference type="EMBL" id="JABMIG020000031">
    <property type="protein sequence ID" value="KAL3800647.1"/>
    <property type="molecule type" value="Genomic_DNA"/>
</dbReference>
<dbReference type="Proteomes" id="UP001516023">
    <property type="component" value="Unassembled WGS sequence"/>
</dbReference>
<keyword evidence="1" id="KW-0732">Signal</keyword>
<evidence type="ECO:0000259" key="2">
    <source>
        <dbReference type="Pfam" id="PF12146"/>
    </source>
</evidence>
<protein>
    <recommendedName>
        <fullName evidence="2">Serine aminopeptidase S33 domain-containing protein</fullName>
    </recommendedName>
</protein>
<dbReference type="InterPro" id="IPR022742">
    <property type="entry name" value="Hydrolase_4"/>
</dbReference>
<dbReference type="PANTHER" id="PTHR11614">
    <property type="entry name" value="PHOSPHOLIPASE-RELATED"/>
    <property type="match status" value="1"/>
</dbReference>